<evidence type="ECO:0000313" key="1">
    <source>
        <dbReference type="EMBL" id="ANY83004.1"/>
    </source>
</evidence>
<organism evidence="1">
    <name type="scientific">Microvirga ossetica</name>
    <dbReference type="NCBI Taxonomy" id="1882682"/>
    <lineage>
        <taxon>Bacteria</taxon>
        <taxon>Pseudomonadati</taxon>
        <taxon>Pseudomonadota</taxon>
        <taxon>Alphaproteobacteria</taxon>
        <taxon>Hyphomicrobiales</taxon>
        <taxon>Methylobacteriaceae</taxon>
        <taxon>Microvirga</taxon>
    </lineage>
</organism>
<name>A0A1B2ESP9_9HYPH</name>
<dbReference type="EMBL" id="CP016617">
    <property type="protein sequence ID" value="ANY83004.1"/>
    <property type="molecule type" value="Genomic_DNA"/>
</dbReference>
<keyword evidence="1" id="KW-0614">Plasmid</keyword>
<dbReference type="AlphaFoldDB" id="A0A1B2ESP9"/>
<proteinExistence type="predicted"/>
<geneLocation type="plasmid" evidence="1">
    <name>unnamed1</name>
</geneLocation>
<reference evidence="1" key="1">
    <citation type="submission" date="2016-07" db="EMBL/GenBank/DDBJ databases">
        <title>Microvirga ossetica sp. nov. a new species of rhizobia isolated from root nodules of the legume species Vicia alpestris Steven originated from North Ossetia region in the Caucasus.</title>
        <authorList>
            <person name="Safronova V.I."/>
            <person name="Kuznetsova I.G."/>
            <person name="Sazanova A.L."/>
            <person name="Belimov A."/>
            <person name="Andronov E."/>
            <person name="Osledkin Y.S."/>
            <person name="Onishchuk O.P."/>
            <person name="Kurchak O.N."/>
            <person name="Shaposhnikov A.I."/>
            <person name="Willems A."/>
            <person name="Tikhonovich I.A."/>
        </authorList>
    </citation>
    <scope>NUCLEOTIDE SEQUENCE [LARGE SCALE GENOMIC DNA]</scope>
    <source>
        <strain evidence="1">V5/3M</strain>
        <plasmid evidence="1">unnamed1</plasmid>
    </source>
</reference>
<dbReference type="RefSeq" id="WP_099514083.1">
    <property type="nucleotide sequence ID" value="NZ_CP016617.1"/>
</dbReference>
<accession>A0A1B2ESP9</accession>
<sequence length="75" mass="8373">MIKGYPPIDAQTMGLVREFIRQYGCPDEVALKYLLKVGKYPQKANEDDKAYAARLDRLSGSNVVVAWGLRAANDL</sequence>
<dbReference type="OrthoDB" id="8020408at2"/>
<dbReference type="KEGG" id="moc:BB934_32850"/>
<gene>
    <name evidence="1" type="ORF">BB934_32850</name>
</gene>
<protein>
    <submittedName>
        <fullName evidence="1">Uncharacterized protein</fullName>
    </submittedName>
</protein>